<dbReference type="Proteomes" id="UP001321473">
    <property type="component" value="Unassembled WGS sequence"/>
</dbReference>
<proteinExistence type="predicted"/>
<protein>
    <submittedName>
        <fullName evidence="1">Uncharacterized protein</fullName>
    </submittedName>
</protein>
<sequence>MVHCCRNAVVGGSAGAFNKADDACSPVAVTGGVLLLVIWRPGNGVQTRVRRGLGLSAGAEVLFWAVHRAFARGRSLQAVNSISRCCWL</sequence>
<dbReference type="AlphaFoldDB" id="A0AAQ4EZY7"/>
<gene>
    <name evidence="1" type="ORF">V5799_018268</name>
</gene>
<accession>A0AAQ4EZY7</accession>
<evidence type="ECO:0000313" key="1">
    <source>
        <dbReference type="EMBL" id="KAK8780397.1"/>
    </source>
</evidence>
<organism evidence="1 2">
    <name type="scientific">Amblyomma americanum</name>
    <name type="common">Lone star tick</name>
    <dbReference type="NCBI Taxonomy" id="6943"/>
    <lineage>
        <taxon>Eukaryota</taxon>
        <taxon>Metazoa</taxon>
        <taxon>Ecdysozoa</taxon>
        <taxon>Arthropoda</taxon>
        <taxon>Chelicerata</taxon>
        <taxon>Arachnida</taxon>
        <taxon>Acari</taxon>
        <taxon>Parasitiformes</taxon>
        <taxon>Ixodida</taxon>
        <taxon>Ixodoidea</taxon>
        <taxon>Ixodidae</taxon>
        <taxon>Amblyomminae</taxon>
        <taxon>Amblyomma</taxon>
    </lineage>
</organism>
<keyword evidence="2" id="KW-1185">Reference proteome</keyword>
<reference evidence="1 2" key="1">
    <citation type="journal article" date="2023" name="Arcadia Sci">
        <title>De novo assembly of a long-read Amblyomma americanum tick genome.</title>
        <authorList>
            <person name="Chou S."/>
            <person name="Poskanzer K.E."/>
            <person name="Rollins M."/>
            <person name="Thuy-Boun P.S."/>
        </authorList>
    </citation>
    <scope>NUCLEOTIDE SEQUENCE [LARGE SCALE GENOMIC DNA]</scope>
    <source>
        <strain evidence="1">F_SG_1</strain>
        <tissue evidence="1">Salivary glands</tissue>
    </source>
</reference>
<evidence type="ECO:0000313" key="2">
    <source>
        <dbReference type="Proteomes" id="UP001321473"/>
    </source>
</evidence>
<dbReference type="EMBL" id="JARKHS020008901">
    <property type="protein sequence ID" value="KAK8780397.1"/>
    <property type="molecule type" value="Genomic_DNA"/>
</dbReference>
<comment type="caution">
    <text evidence="1">The sequence shown here is derived from an EMBL/GenBank/DDBJ whole genome shotgun (WGS) entry which is preliminary data.</text>
</comment>
<name>A0AAQ4EZY7_AMBAM</name>